<evidence type="ECO:0000313" key="3">
    <source>
        <dbReference type="EMBL" id="MPC77775.1"/>
    </source>
</evidence>
<protein>
    <submittedName>
        <fullName evidence="3">Uncharacterized protein</fullName>
    </submittedName>
</protein>
<feature type="chain" id="PRO_5023106456" evidence="2">
    <location>
        <begin position="19"/>
        <end position="309"/>
    </location>
</feature>
<name>A0A5B7I6L9_PORTR</name>
<proteinExistence type="predicted"/>
<feature type="signal peptide" evidence="2">
    <location>
        <begin position="1"/>
        <end position="18"/>
    </location>
</feature>
<keyword evidence="4" id="KW-1185">Reference proteome</keyword>
<reference evidence="3 4" key="1">
    <citation type="submission" date="2019-05" db="EMBL/GenBank/DDBJ databases">
        <title>Another draft genome of Portunus trituberculatus and its Hox gene families provides insights of decapod evolution.</title>
        <authorList>
            <person name="Jeong J.-H."/>
            <person name="Song I."/>
            <person name="Kim S."/>
            <person name="Choi T."/>
            <person name="Kim D."/>
            <person name="Ryu S."/>
            <person name="Kim W."/>
        </authorList>
    </citation>
    <scope>NUCLEOTIDE SEQUENCE [LARGE SCALE GENOMIC DNA]</scope>
    <source>
        <tissue evidence="3">Muscle</tissue>
    </source>
</reference>
<dbReference type="AlphaFoldDB" id="A0A5B7I6L9"/>
<comment type="caution">
    <text evidence="3">The sequence shown here is derived from an EMBL/GenBank/DDBJ whole genome shotgun (WGS) entry which is preliminary data.</text>
</comment>
<dbReference type="Proteomes" id="UP000324222">
    <property type="component" value="Unassembled WGS sequence"/>
</dbReference>
<evidence type="ECO:0000313" key="4">
    <source>
        <dbReference type="Proteomes" id="UP000324222"/>
    </source>
</evidence>
<evidence type="ECO:0000256" key="1">
    <source>
        <dbReference type="SAM" id="MobiDB-lite"/>
    </source>
</evidence>
<sequence>MYYFFLVSALVLREAVLGTKTIKLHGNEKVVVAVPNSDIPRQEPIVRVKARDLDKVQVVPYVSNMDTNINNGGYEGGSVPLDQHSSEEASPARWHHKPYPNHSNFKKRNHGSHRGDDYNKTRVFVSEKNPLKGISKAKYVYTAHQDQECNNNHDCEVKPRNPRRQRASQTSMNKYNCREALKREPYCIAMLRRAKLCNAQNNRRRRRASHDQIDQSHFRHDHQYQVYGKRGQRYSDTKSGNCLWRHRTRAYDDPMSNSHAHHYSKSRRAHHHSKGRGRAQQDYVPEKHIRRHTKSRRDYSHSKSKIVHR</sequence>
<feature type="region of interest" description="Disordered" evidence="1">
    <location>
        <begin position="252"/>
        <end position="309"/>
    </location>
</feature>
<dbReference type="EMBL" id="VSRR010046706">
    <property type="protein sequence ID" value="MPC77775.1"/>
    <property type="molecule type" value="Genomic_DNA"/>
</dbReference>
<feature type="compositionally biased region" description="Basic residues" evidence="1">
    <location>
        <begin position="259"/>
        <end position="277"/>
    </location>
</feature>
<feature type="compositionally biased region" description="Basic and acidic residues" evidence="1">
    <location>
        <begin position="209"/>
        <end position="223"/>
    </location>
</feature>
<feature type="compositionally biased region" description="Basic residues" evidence="1">
    <location>
        <begin position="93"/>
        <end position="112"/>
    </location>
</feature>
<feature type="region of interest" description="Disordered" evidence="1">
    <location>
        <begin position="201"/>
        <end position="223"/>
    </location>
</feature>
<organism evidence="3 4">
    <name type="scientific">Portunus trituberculatus</name>
    <name type="common">Swimming crab</name>
    <name type="synonym">Neptunus trituberculatus</name>
    <dbReference type="NCBI Taxonomy" id="210409"/>
    <lineage>
        <taxon>Eukaryota</taxon>
        <taxon>Metazoa</taxon>
        <taxon>Ecdysozoa</taxon>
        <taxon>Arthropoda</taxon>
        <taxon>Crustacea</taxon>
        <taxon>Multicrustacea</taxon>
        <taxon>Malacostraca</taxon>
        <taxon>Eumalacostraca</taxon>
        <taxon>Eucarida</taxon>
        <taxon>Decapoda</taxon>
        <taxon>Pleocyemata</taxon>
        <taxon>Brachyura</taxon>
        <taxon>Eubrachyura</taxon>
        <taxon>Portunoidea</taxon>
        <taxon>Portunidae</taxon>
        <taxon>Portuninae</taxon>
        <taxon>Portunus</taxon>
    </lineage>
</organism>
<gene>
    <name evidence="3" type="ORF">E2C01_072243</name>
</gene>
<evidence type="ECO:0000256" key="2">
    <source>
        <dbReference type="SAM" id="SignalP"/>
    </source>
</evidence>
<accession>A0A5B7I6L9</accession>
<feature type="region of interest" description="Disordered" evidence="1">
    <location>
        <begin position="82"/>
        <end position="118"/>
    </location>
</feature>
<feature type="region of interest" description="Disordered" evidence="1">
    <location>
        <begin position="152"/>
        <end position="171"/>
    </location>
</feature>
<keyword evidence="2" id="KW-0732">Signal</keyword>